<sequence>MCVILQGSSRLNSNAKGFTTAIPSERVLKILRYRCRDYAGNEGNGRVAFALIPALVPIGFVFVLWDGLWVYALLDFTVMMM</sequence>
<evidence type="ECO:0000256" key="1">
    <source>
        <dbReference type="SAM" id="Phobius"/>
    </source>
</evidence>
<keyword evidence="3" id="KW-1185">Reference proteome</keyword>
<feature type="transmembrane region" description="Helical" evidence="1">
    <location>
        <begin position="47"/>
        <end position="74"/>
    </location>
</feature>
<evidence type="ECO:0000313" key="2">
    <source>
        <dbReference type="EMBL" id="KAK7391800.1"/>
    </source>
</evidence>
<dbReference type="AlphaFoldDB" id="A0AAN9S9X7"/>
<protein>
    <submittedName>
        <fullName evidence="2">Uncharacterized protein</fullName>
    </submittedName>
</protein>
<accession>A0AAN9S9X7</accession>
<comment type="caution">
    <text evidence="2">The sequence shown here is derived from an EMBL/GenBank/DDBJ whole genome shotgun (WGS) entry which is preliminary data.</text>
</comment>
<keyword evidence="1" id="KW-0812">Transmembrane</keyword>
<keyword evidence="1" id="KW-0472">Membrane</keyword>
<proteinExistence type="predicted"/>
<dbReference type="EMBL" id="JAYMYS010000005">
    <property type="protein sequence ID" value="KAK7391800.1"/>
    <property type="molecule type" value="Genomic_DNA"/>
</dbReference>
<evidence type="ECO:0000313" key="3">
    <source>
        <dbReference type="Proteomes" id="UP001386955"/>
    </source>
</evidence>
<keyword evidence="1" id="KW-1133">Transmembrane helix</keyword>
<gene>
    <name evidence="2" type="ORF">VNO78_20222</name>
</gene>
<reference evidence="2 3" key="1">
    <citation type="submission" date="2024-01" db="EMBL/GenBank/DDBJ databases">
        <title>The genomes of 5 underutilized Papilionoideae crops provide insights into root nodulation and disease resistanc.</title>
        <authorList>
            <person name="Jiang F."/>
        </authorList>
    </citation>
    <scope>NUCLEOTIDE SEQUENCE [LARGE SCALE GENOMIC DNA]</scope>
    <source>
        <strain evidence="2">DUOXIRENSHENG_FW03</strain>
        <tissue evidence="2">Leaves</tissue>
    </source>
</reference>
<dbReference type="Proteomes" id="UP001386955">
    <property type="component" value="Unassembled WGS sequence"/>
</dbReference>
<organism evidence="2 3">
    <name type="scientific">Psophocarpus tetragonolobus</name>
    <name type="common">Winged bean</name>
    <name type="synonym">Dolichos tetragonolobus</name>
    <dbReference type="NCBI Taxonomy" id="3891"/>
    <lineage>
        <taxon>Eukaryota</taxon>
        <taxon>Viridiplantae</taxon>
        <taxon>Streptophyta</taxon>
        <taxon>Embryophyta</taxon>
        <taxon>Tracheophyta</taxon>
        <taxon>Spermatophyta</taxon>
        <taxon>Magnoliopsida</taxon>
        <taxon>eudicotyledons</taxon>
        <taxon>Gunneridae</taxon>
        <taxon>Pentapetalae</taxon>
        <taxon>rosids</taxon>
        <taxon>fabids</taxon>
        <taxon>Fabales</taxon>
        <taxon>Fabaceae</taxon>
        <taxon>Papilionoideae</taxon>
        <taxon>50 kb inversion clade</taxon>
        <taxon>NPAAA clade</taxon>
        <taxon>indigoferoid/millettioid clade</taxon>
        <taxon>Phaseoleae</taxon>
        <taxon>Psophocarpus</taxon>
    </lineage>
</organism>
<name>A0AAN9S9X7_PSOTE</name>